<dbReference type="PANTHER" id="PTHR44942:SF10">
    <property type="entry name" value="METHYLTRANSFERASE TYPE 11 DOMAIN-CONTAINING PROTEIN"/>
    <property type="match status" value="1"/>
</dbReference>
<dbReference type="SUPFAM" id="SSF53335">
    <property type="entry name" value="S-adenosyl-L-methionine-dependent methyltransferases"/>
    <property type="match status" value="1"/>
</dbReference>
<sequence>MASQIWLLMAALAVAVGAHNADVVRDRGNVNTGSDSGHYRLSDIYNSTNFFDRFDYWESFTHTADYTEVDTTSGFVLYQNFSEAQRLGLIQTVGDVSVIRPDTETVITDPTGYGRKSVKIQSISNYNHGLFIIDFSHLPSLQCGTWPALTELTAISVDIYEQWNTYNFNRQTLHTTYNTSIGNCTFNSTSALGMGNYHMTNHLYSDNCDVHATDNIGCSTWDYEGPFGSPDGGVYALEWTSSLIQMWSWHPGQVPAGVKDGTMPSPNAWGPPGLLLTGSTCNIDRAFKNQSIMINLDFCGTTAGDGAEWTAEYHLDPTFRKYTPEQAAAYNRGRGVSKPDYVFEEILQFHAAGHGQYNTALDVGCGTGQVTRVLARYFDHVLGADPSEQMIAQARRIGGDTKGGGPIEYEVLGAEELDSSTTILPASVDLLTAKMASDALADPSTPNAAAVQRALSELEDGMLGPFELPSNRLSRTMYDTLPLPWSLYRPVTEFSPADSLRKEWNRDGKLEIGATDFVGGGRDQSLEELGIGLNTASMVTRWREAYPELAGTDQDCVALTLRRVAEAMGMGSKSPADVRLKLGSATALLLLRRRAD</sequence>
<comment type="caution">
    <text evidence="3">The sequence shown here is derived from an EMBL/GenBank/DDBJ whole genome shotgun (WGS) entry which is preliminary data.</text>
</comment>
<dbReference type="Pfam" id="PF13649">
    <property type="entry name" value="Methyltransf_25"/>
    <property type="match status" value="1"/>
</dbReference>
<dbReference type="Gene3D" id="3.40.50.150">
    <property type="entry name" value="Vaccinia Virus protein VP39"/>
    <property type="match status" value="1"/>
</dbReference>
<feature type="domain" description="Methyltransferase" evidence="2">
    <location>
        <begin position="361"/>
        <end position="447"/>
    </location>
</feature>
<evidence type="ECO:0000313" key="3">
    <source>
        <dbReference type="EMBL" id="KAK7746709.1"/>
    </source>
</evidence>
<dbReference type="InterPro" id="IPR029063">
    <property type="entry name" value="SAM-dependent_MTases_sf"/>
</dbReference>
<evidence type="ECO:0000259" key="2">
    <source>
        <dbReference type="Pfam" id="PF13649"/>
    </source>
</evidence>
<dbReference type="InterPro" id="IPR041698">
    <property type="entry name" value="Methyltransf_25"/>
</dbReference>
<evidence type="ECO:0000313" key="4">
    <source>
        <dbReference type="Proteomes" id="UP001320245"/>
    </source>
</evidence>
<proteinExistence type="predicted"/>
<keyword evidence="1" id="KW-0732">Signal</keyword>
<dbReference type="AlphaFoldDB" id="A0AAN9UEB8"/>
<name>A0AAN9UEB8_9PEZI</name>
<feature type="chain" id="PRO_5042893180" description="Methyltransferase domain-containing protein" evidence="1">
    <location>
        <begin position="22"/>
        <end position="596"/>
    </location>
</feature>
<dbReference type="SUPFAM" id="SSF49899">
    <property type="entry name" value="Concanavalin A-like lectins/glucanases"/>
    <property type="match status" value="1"/>
</dbReference>
<accession>A0AAN9UEB8</accession>
<dbReference type="Proteomes" id="UP001320245">
    <property type="component" value="Unassembled WGS sequence"/>
</dbReference>
<keyword evidence="4" id="KW-1185">Reference proteome</keyword>
<dbReference type="Pfam" id="PF26113">
    <property type="entry name" value="GH16_XgeA"/>
    <property type="match status" value="1"/>
</dbReference>
<dbReference type="Gene3D" id="2.60.120.200">
    <property type="match status" value="1"/>
</dbReference>
<dbReference type="CDD" id="cd02440">
    <property type="entry name" value="AdoMet_MTases"/>
    <property type="match status" value="1"/>
</dbReference>
<dbReference type="InterPro" id="IPR051052">
    <property type="entry name" value="Diverse_substrate_MTase"/>
</dbReference>
<protein>
    <recommendedName>
        <fullName evidence="2">Methyltransferase domain-containing protein</fullName>
    </recommendedName>
</protein>
<dbReference type="InterPro" id="IPR013320">
    <property type="entry name" value="ConA-like_dom_sf"/>
</dbReference>
<organism evidence="3 4">
    <name type="scientific">Cytospora paraplurivora</name>
    <dbReference type="NCBI Taxonomy" id="2898453"/>
    <lineage>
        <taxon>Eukaryota</taxon>
        <taxon>Fungi</taxon>
        <taxon>Dikarya</taxon>
        <taxon>Ascomycota</taxon>
        <taxon>Pezizomycotina</taxon>
        <taxon>Sordariomycetes</taxon>
        <taxon>Sordariomycetidae</taxon>
        <taxon>Diaporthales</taxon>
        <taxon>Cytosporaceae</taxon>
        <taxon>Cytospora</taxon>
    </lineage>
</organism>
<reference evidence="3 4" key="1">
    <citation type="journal article" date="2023" name="PLoS ONE">
        <title>Cytospora paraplurivora sp. nov. isolated from orchards with fruit tree decline syndrome in Ontario, Canada.</title>
        <authorList>
            <person name="Ilyukhin E."/>
            <person name="Nguyen H.D.T."/>
            <person name="Castle A.J."/>
            <person name="Ellouze W."/>
        </authorList>
    </citation>
    <scope>NUCLEOTIDE SEQUENCE [LARGE SCALE GENOMIC DNA]</scope>
    <source>
        <strain evidence="3 4">FDS-564</strain>
    </source>
</reference>
<dbReference type="PANTHER" id="PTHR44942">
    <property type="entry name" value="METHYLTRANSF_11 DOMAIN-CONTAINING PROTEIN"/>
    <property type="match status" value="1"/>
</dbReference>
<dbReference type="EMBL" id="JAJSPL020000005">
    <property type="protein sequence ID" value="KAK7746709.1"/>
    <property type="molecule type" value="Genomic_DNA"/>
</dbReference>
<gene>
    <name evidence="3" type="ORF">SLS53_001896</name>
</gene>
<feature type="signal peptide" evidence="1">
    <location>
        <begin position="1"/>
        <end position="21"/>
    </location>
</feature>
<evidence type="ECO:0000256" key="1">
    <source>
        <dbReference type="SAM" id="SignalP"/>
    </source>
</evidence>